<dbReference type="AlphaFoldDB" id="A0A432E1E5"/>
<gene>
    <name evidence="2" type="ORF">EJ377_04780</name>
</gene>
<dbReference type="InterPro" id="IPR012939">
    <property type="entry name" value="Glyco_hydro_92"/>
</dbReference>
<protein>
    <recommendedName>
        <fullName evidence="1">Glycosyl hydrolase family 92 domain-containing protein</fullName>
    </recommendedName>
</protein>
<evidence type="ECO:0000313" key="3">
    <source>
        <dbReference type="Proteomes" id="UP000276953"/>
    </source>
</evidence>
<organism evidence="2 3">
    <name type="scientific">Chryseobacterium arthrosphaerae</name>
    <dbReference type="NCBI Taxonomy" id="651561"/>
    <lineage>
        <taxon>Bacteria</taxon>
        <taxon>Pseudomonadati</taxon>
        <taxon>Bacteroidota</taxon>
        <taxon>Flavobacteriia</taxon>
        <taxon>Flavobacteriales</taxon>
        <taxon>Weeksellaceae</taxon>
        <taxon>Chryseobacterium group</taxon>
        <taxon>Chryseobacterium</taxon>
    </lineage>
</organism>
<comment type="caution">
    <text evidence="2">The sequence shown here is derived from an EMBL/GenBank/DDBJ whole genome shotgun (WGS) entry which is preliminary data.</text>
</comment>
<proteinExistence type="predicted"/>
<feature type="domain" description="Glycosyl hydrolase family 92" evidence="1">
    <location>
        <begin position="3"/>
        <end position="43"/>
    </location>
</feature>
<name>A0A432E1E5_9FLAO</name>
<evidence type="ECO:0000313" key="2">
    <source>
        <dbReference type="EMBL" id="RTZ50455.1"/>
    </source>
</evidence>
<dbReference type="Proteomes" id="UP000276953">
    <property type="component" value="Unassembled WGS sequence"/>
</dbReference>
<evidence type="ECO:0000259" key="1">
    <source>
        <dbReference type="Pfam" id="PF07971"/>
    </source>
</evidence>
<sequence>MDYYTVFSLWDTFRGAHPLMTLIDRKRTADFINTFIRQYEQEENFRSGNWPPMKQNA</sequence>
<reference evidence="2 3" key="1">
    <citation type="submission" date="2018-12" db="EMBL/GenBank/DDBJ databases">
        <title>Draft Genome Sequence of Chryseobacterium arthrosphaerae strain ED882-96 Isolated from the Blood of a Patient with Liver Cirrhosis in Taiwan.</title>
        <authorList>
            <person name="Lin J.-N."/>
            <person name="Lai C.-H."/>
            <person name="Yang C.-H."/>
            <person name="Huang Y.-H."/>
        </authorList>
    </citation>
    <scope>NUCLEOTIDE SEQUENCE [LARGE SCALE GENOMIC DNA]</scope>
    <source>
        <strain evidence="2 3">ED882-96</strain>
    </source>
</reference>
<dbReference type="EMBL" id="RYFC01000001">
    <property type="protein sequence ID" value="RTZ50455.1"/>
    <property type="molecule type" value="Genomic_DNA"/>
</dbReference>
<dbReference type="Pfam" id="PF07971">
    <property type="entry name" value="Glyco_hydro_92"/>
    <property type="match status" value="1"/>
</dbReference>
<dbReference type="Gene3D" id="1.20.1050.60">
    <property type="entry name" value="alpha-1,2-mannosidase"/>
    <property type="match status" value="1"/>
</dbReference>
<accession>A0A432E1E5</accession>